<gene>
    <name evidence="2" type="ORF">A3841_07015</name>
</gene>
<accession>A0A1Q5P863</accession>
<evidence type="ECO:0000313" key="3">
    <source>
        <dbReference type="Proteomes" id="UP000186551"/>
    </source>
</evidence>
<comment type="caution">
    <text evidence="2">The sequence shown here is derived from an EMBL/GenBank/DDBJ whole genome shotgun (WGS) entry which is preliminary data.</text>
</comment>
<dbReference type="Pfam" id="PF13568">
    <property type="entry name" value="OMP_b-brl_2"/>
    <property type="match status" value="1"/>
</dbReference>
<dbReference type="AlphaFoldDB" id="A0A1Q5P863"/>
<sequence length="238" mass="26446">MHFKLAIFKAFYTFAGSRAIQYSLSRYLKAFNLYFIMKKFILGIGFSLLAGAASAQTMGVKAGLNLGTLRGEHAENYDYRPGYTAGITARHGFNELIGIQTEVLYTSKGSKYTFNTSDVETEDRLRLNYLDIPVLLHLQVSGLFFELGPQASFLLKAKRIREVSRANTTTTTETDITDDPYPIDFGYAAGLGYRAPSGIGLGLRYNGGLKNIDDEGAYEGRERRNSSFQLTLSYVPGF</sequence>
<evidence type="ECO:0000259" key="1">
    <source>
        <dbReference type="Pfam" id="PF13568"/>
    </source>
</evidence>
<organism evidence="2 3">
    <name type="scientific">Pontibacter flavimaris</name>
    <dbReference type="NCBI Taxonomy" id="1797110"/>
    <lineage>
        <taxon>Bacteria</taxon>
        <taxon>Pseudomonadati</taxon>
        <taxon>Bacteroidota</taxon>
        <taxon>Cytophagia</taxon>
        <taxon>Cytophagales</taxon>
        <taxon>Hymenobacteraceae</taxon>
        <taxon>Pontibacter</taxon>
    </lineage>
</organism>
<evidence type="ECO:0000313" key="2">
    <source>
        <dbReference type="EMBL" id="OKL38460.1"/>
    </source>
</evidence>
<dbReference type="EMBL" id="LVWA01000013">
    <property type="protein sequence ID" value="OKL38460.1"/>
    <property type="molecule type" value="Genomic_DNA"/>
</dbReference>
<feature type="domain" description="Outer membrane protein beta-barrel" evidence="1">
    <location>
        <begin position="58"/>
        <end position="213"/>
    </location>
</feature>
<dbReference type="InterPro" id="IPR025665">
    <property type="entry name" value="Beta-barrel_OMP_2"/>
</dbReference>
<protein>
    <recommendedName>
        <fullName evidence="1">Outer membrane protein beta-barrel domain-containing protein</fullName>
    </recommendedName>
</protein>
<dbReference type="Proteomes" id="UP000186551">
    <property type="component" value="Unassembled WGS sequence"/>
</dbReference>
<dbReference type="STRING" id="1797110.A3841_07015"/>
<name>A0A1Q5P863_9BACT</name>
<reference evidence="2 3" key="1">
    <citation type="submission" date="2016-03" db="EMBL/GenBank/DDBJ databases">
        <title>Genome sequence of Pontibacter sp. nov., of the family cytophagaceae, isolated from marine sediment of the Yellow Sea, China.</title>
        <authorList>
            <person name="Zhang G."/>
            <person name="Zhang R."/>
        </authorList>
    </citation>
    <scope>NUCLEOTIDE SEQUENCE [LARGE SCALE GENOMIC DNA]</scope>
    <source>
        <strain evidence="2 3">S10-8</strain>
    </source>
</reference>
<keyword evidence="3" id="KW-1185">Reference proteome</keyword>
<proteinExistence type="predicted"/>